<keyword evidence="1" id="KW-0732">Signal</keyword>
<feature type="chain" id="PRO_5032434706" description="Pyridine nucleotide transhydrogenase" evidence="1">
    <location>
        <begin position="23"/>
        <end position="107"/>
    </location>
</feature>
<sequence length="107" mass="11866">MLRIKLSIIALLSAFAATAAQADTQNNRLFDCMESTTFAIDGSCIANKIQQNVTFREMQLDIAQKTQVQDANAIATMQFFEKEMRINVIAHKDALAESELLALNLAE</sequence>
<dbReference type="Proteomes" id="UP000464524">
    <property type="component" value="Chromosome"/>
</dbReference>
<dbReference type="EMBL" id="CP047656">
    <property type="protein sequence ID" value="QHJ12112.1"/>
    <property type="molecule type" value="Genomic_DNA"/>
</dbReference>
<accession>A0A857JL99</accession>
<organism evidence="2 3">
    <name type="scientific">Paraglaciecola mesophila</name>
    <dbReference type="NCBI Taxonomy" id="197222"/>
    <lineage>
        <taxon>Bacteria</taxon>
        <taxon>Pseudomonadati</taxon>
        <taxon>Pseudomonadota</taxon>
        <taxon>Gammaproteobacteria</taxon>
        <taxon>Alteromonadales</taxon>
        <taxon>Alteromonadaceae</taxon>
        <taxon>Paraglaciecola</taxon>
    </lineage>
</organism>
<evidence type="ECO:0008006" key="4">
    <source>
        <dbReference type="Google" id="ProtNLM"/>
    </source>
</evidence>
<gene>
    <name evidence="2" type="ORF">FX988_02363</name>
</gene>
<protein>
    <recommendedName>
        <fullName evidence="4">Pyridine nucleotide transhydrogenase</fullName>
    </recommendedName>
</protein>
<evidence type="ECO:0000313" key="3">
    <source>
        <dbReference type="Proteomes" id="UP000464524"/>
    </source>
</evidence>
<keyword evidence="3" id="KW-1185">Reference proteome</keyword>
<proteinExistence type="predicted"/>
<reference evidence="2 3" key="1">
    <citation type="submission" date="2019-12" db="EMBL/GenBank/DDBJ databases">
        <title>Genome sequencing and assembly of endphytes of Porphyra tenera.</title>
        <authorList>
            <person name="Park J.M."/>
            <person name="Shin R."/>
            <person name="Jo S.H."/>
        </authorList>
    </citation>
    <scope>NUCLEOTIDE SEQUENCE [LARGE SCALE GENOMIC DNA]</scope>
    <source>
        <strain evidence="2 3">GPM4</strain>
    </source>
</reference>
<dbReference type="OrthoDB" id="6322254at2"/>
<dbReference type="AlphaFoldDB" id="A0A857JL99"/>
<dbReference type="RefSeq" id="WP_160180023.1">
    <property type="nucleotide sequence ID" value="NZ_CP047656.1"/>
</dbReference>
<evidence type="ECO:0000256" key="1">
    <source>
        <dbReference type="SAM" id="SignalP"/>
    </source>
</evidence>
<feature type="signal peptide" evidence="1">
    <location>
        <begin position="1"/>
        <end position="22"/>
    </location>
</feature>
<name>A0A857JL99_9ALTE</name>
<dbReference type="KEGG" id="pmes:FX988_02363"/>
<evidence type="ECO:0000313" key="2">
    <source>
        <dbReference type="EMBL" id="QHJ12112.1"/>
    </source>
</evidence>